<protein>
    <submittedName>
        <fullName evidence="2">Uncharacterized protein</fullName>
    </submittedName>
</protein>
<dbReference type="Proteomes" id="UP001500456">
    <property type="component" value="Unassembled WGS sequence"/>
</dbReference>
<evidence type="ECO:0000313" key="3">
    <source>
        <dbReference type="Proteomes" id="UP001500456"/>
    </source>
</evidence>
<comment type="caution">
    <text evidence="2">The sequence shown here is derived from an EMBL/GenBank/DDBJ whole genome shotgun (WGS) entry which is preliminary data.</text>
</comment>
<reference evidence="3" key="1">
    <citation type="journal article" date="2019" name="Int. J. Syst. Evol. Microbiol.">
        <title>The Global Catalogue of Microorganisms (GCM) 10K type strain sequencing project: providing services to taxonomists for standard genome sequencing and annotation.</title>
        <authorList>
            <consortium name="The Broad Institute Genomics Platform"/>
            <consortium name="The Broad Institute Genome Sequencing Center for Infectious Disease"/>
            <person name="Wu L."/>
            <person name="Ma J."/>
        </authorList>
    </citation>
    <scope>NUCLEOTIDE SEQUENCE [LARGE SCALE GENOMIC DNA]</scope>
    <source>
        <strain evidence="3">JCM 16924</strain>
    </source>
</reference>
<sequence length="95" mass="9772">MVAVVVVGDAHRKQLVSLAHPVYFGLLASVAAGIINTLWVSRLGGPAVAAVAVATNAENVRVPPAVWPLSSAGRWGLVAQFPAPLWVGQLPSLGI</sequence>
<accession>A0ABP7RCB5</accession>
<keyword evidence="1" id="KW-1133">Transmembrane helix</keyword>
<feature type="transmembrane region" description="Helical" evidence="1">
    <location>
        <begin position="22"/>
        <end position="40"/>
    </location>
</feature>
<organism evidence="2 3">
    <name type="scientific">Streptomyces plumbiresistens</name>
    <dbReference type="NCBI Taxonomy" id="511811"/>
    <lineage>
        <taxon>Bacteria</taxon>
        <taxon>Bacillati</taxon>
        <taxon>Actinomycetota</taxon>
        <taxon>Actinomycetes</taxon>
        <taxon>Kitasatosporales</taxon>
        <taxon>Streptomycetaceae</taxon>
        <taxon>Streptomyces</taxon>
    </lineage>
</organism>
<keyword evidence="1" id="KW-0472">Membrane</keyword>
<keyword evidence="1" id="KW-0812">Transmembrane</keyword>
<keyword evidence="3" id="KW-1185">Reference proteome</keyword>
<proteinExistence type="predicted"/>
<gene>
    <name evidence="2" type="ORF">GCM10022232_35120</name>
</gene>
<dbReference type="EMBL" id="BAAAZX010000009">
    <property type="protein sequence ID" value="GAA3995643.1"/>
    <property type="molecule type" value="Genomic_DNA"/>
</dbReference>
<evidence type="ECO:0000256" key="1">
    <source>
        <dbReference type="SAM" id="Phobius"/>
    </source>
</evidence>
<name>A0ABP7RCB5_9ACTN</name>
<evidence type="ECO:0000313" key="2">
    <source>
        <dbReference type="EMBL" id="GAA3995643.1"/>
    </source>
</evidence>